<keyword evidence="1" id="KW-0732">Signal</keyword>
<dbReference type="InterPro" id="IPR016047">
    <property type="entry name" value="M23ase_b-sheet_dom"/>
</dbReference>
<dbReference type="Proteomes" id="UP000198891">
    <property type="component" value="Unassembled WGS sequence"/>
</dbReference>
<dbReference type="InterPro" id="IPR050570">
    <property type="entry name" value="Cell_wall_metabolism_enzyme"/>
</dbReference>
<organism evidence="4 5">
    <name type="scientific">Herbiconiux ginsengi</name>
    <dbReference type="NCBI Taxonomy" id="381665"/>
    <lineage>
        <taxon>Bacteria</taxon>
        <taxon>Bacillati</taxon>
        <taxon>Actinomycetota</taxon>
        <taxon>Actinomycetes</taxon>
        <taxon>Micrococcales</taxon>
        <taxon>Microbacteriaceae</taxon>
        <taxon>Herbiconiux</taxon>
    </lineage>
</organism>
<sequence>MSTTEKAGGRGKSRNAPRRIRTAVSTMIATVLLVVSAGVLSDPAYADDYPSWDDVKNAQANEAAKNDEVARIQGLIESMNAQVAAAQALATQRGTEYQAAQEKYDTADFVAAQLEAQASDASARADASNKQAGQLAAQLARTGGNDLTFNLLVGGDTVSNDLLYQLSAMSKLTEKTSQIYAQAEQDRNTATALTAQATVARDELRGLADEAQRLRDEAVAAQQAAESALQEQEDHQVELQAQLQVLQENRAATEADYQKGVQARAEAARAAAAAGLPTLPFIAASGWASPFPGSFSSDEYGMRVNPVDGGYRLHSGIDLVYAGGTCGAYVYAAAEGLVNFAGWNGGYGNFIQIDHGGGIATAYGHNTQLLVGVGDYVQVGQPISLAGTTGNSTGCHLHFEVRQNGTAINPRPFMAAQGIEFG</sequence>
<keyword evidence="5" id="KW-1185">Reference proteome</keyword>
<proteinExistence type="predicted"/>
<dbReference type="AlphaFoldDB" id="A0A1H3KEP3"/>
<accession>A0A1H3KEP3</accession>
<dbReference type="GO" id="GO:0004222">
    <property type="term" value="F:metalloendopeptidase activity"/>
    <property type="evidence" value="ECO:0007669"/>
    <property type="project" value="TreeGrafter"/>
</dbReference>
<evidence type="ECO:0000313" key="5">
    <source>
        <dbReference type="Proteomes" id="UP000198891"/>
    </source>
</evidence>
<dbReference type="CDD" id="cd12797">
    <property type="entry name" value="M23_peptidase"/>
    <property type="match status" value="1"/>
</dbReference>
<dbReference type="STRING" id="381665.SAMN05216554_0533"/>
<dbReference type="InterPro" id="IPR011055">
    <property type="entry name" value="Dup_hybrid_motif"/>
</dbReference>
<gene>
    <name evidence="4" type="ORF">SAMN05216554_0533</name>
</gene>
<keyword evidence="4" id="KW-0378">Hydrolase</keyword>
<dbReference type="Gene3D" id="2.70.70.10">
    <property type="entry name" value="Glucose Permease (Domain IIA)"/>
    <property type="match status" value="1"/>
</dbReference>
<evidence type="ECO:0000313" key="4">
    <source>
        <dbReference type="EMBL" id="SDY50712.1"/>
    </source>
</evidence>
<dbReference type="PANTHER" id="PTHR21666:SF289">
    <property type="entry name" value="L-ALA--D-GLU ENDOPEPTIDASE"/>
    <property type="match status" value="1"/>
</dbReference>
<dbReference type="RefSeq" id="WP_092548359.1">
    <property type="nucleotide sequence ID" value="NZ_FNPZ01000001.1"/>
</dbReference>
<keyword evidence="2" id="KW-0175">Coiled coil</keyword>
<evidence type="ECO:0000256" key="2">
    <source>
        <dbReference type="SAM" id="Coils"/>
    </source>
</evidence>
<evidence type="ECO:0000259" key="3">
    <source>
        <dbReference type="Pfam" id="PF01551"/>
    </source>
</evidence>
<dbReference type="SUPFAM" id="SSF51261">
    <property type="entry name" value="Duplicated hybrid motif"/>
    <property type="match status" value="1"/>
</dbReference>
<reference evidence="4 5" key="1">
    <citation type="submission" date="2016-10" db="EMBL/GenBank/DDBJ databases">
        <authorList>
            <person name="de Groot N.N."/>
        </authorList>
    </citation>
    <scope>NUCLEOTIDE SEQUENCE [LARGE SCALE GENOMIC DNA]</scope>
    <source>
        <strain evidence="4 5">CGMCC 4.3491</strain>
    </source>
</reference>
<protein>
    <submittedName>
        <fullName evidence="4">Murein DD-endopeptidase MepM and murein hydrolase activator NlpD, contain LysM domain</fullName>
    </submittedName>
</protein>
<evidence type="ECO:0000256" key="1">
    <source>
        <dbReference type="ARBA" id="ARBA00022729"/>
    </source>
</evidence>
<dbReference type="Pfam" id="PF01551">
    <property type="entry name" value="Peptidase_M23"/>
    <property type="match status" value="1"/>
</dbReference>
<dbReference type="OrthoDB" id="1099523at2"/>
<name>A0A1H3KEP3_9MICO</name>
<feature type="domain" description="M23ase beta-sheet core" evidence="3">
    <location>
        <begin position="313"/>
        <end position="410"/>
    </location>
</feature>
<feature type="coiled-coil region" evidence="2">
    <location>
        <begin position="197"/>
        <end position="256"/>
    </location>
</feature>
<dbReference type="EMBL" id="FNPZ01000001">
    <property type="protein sequence ID" value="SDY50712.1"/>
    <property type="molecule type" value="Genomic_DNA"/>
</dbReference>
<dbReference type="PANTHER" id="PTHR21666">
    <property type="entry name" value="PEPTIDASE-RELATED"/>
    <property type="match status" value="1"/>
</dbReference>